<evidence type="ECO:0000256" key="1">
    <source>
        <dbReference type="SAM" id="Phobius"/>
    </source>
</evidence>
<evidence type="ECO:0000313" key="3">
    <source>
        <dbReference type="Proteomes" id="UP000279422"/>
    </source>
</evidence>
<dbReference type="PROSITE" id="PS00409">
    <property type="entry name" value="PROKAR_NTER_METHYL"/>
    <property type="match status" value="1"/>
</dbReference>
<dbReference type="SUPFAM" id="SSF54523">
    <property type="entry name" value="Pili subunits"/>
    <property type="match status" value="1"/>
</dbReference>
<dbReference type="Pfam" id="PF07963">
    <property type="entry name" value="N_methyl"/>
    <property type="match status" value="1"/>
</dbReference>
<dbReference type="EMBL" id="QMPZ01000207">
    <property type="protein sequence ID" value="RLE06980.1"/>
    <property type="molecule type" value="Genomic_DNA"/>
</dbReference>
<dbReference type="InterPro" id="IPR012902">
    <property type="entry name" value="N_methyl_site"/>
</dbReference>
<reference evidence="2 3" key="1">
    <citation type="submission" date="2018-06" db="EMBL/GenBank/DDBJ databases">
        <title>Extensive metabolic versatility and redundancy in microbially diverse, dynamic hydrothermal sediments.</title>
        <authorList>
            <person name="Dombrowski N."/>
            <person name="Teske A."/>
            <person name="Baker B.J."/>
        </authorList>
    </citation>
    <scope>NUCLEOTIDE SEQUENCE [LARGE SCALE GENOMIC DNA]</scope>
    <source>
        <strain evidence="2">B47_G16</strain>
    </source>
</reference>
<dbReference type="NCBIfam" id="TIGR02532">
    <property type="entry name" value="IV_pilin_GFxxxE"/>
    <property type="match status" value="1"/>
</dbReference>
<keyword evidence="1" id="KW-0812">Transmembrane</keyword>
<evidence type="ECO:0000313" key="2">
    <source>
        <dbReference type="EMBL" id="RLE06980.1"/>
    </source>
</evidence>
<name>A0A497E382_UNCAE</name>
<sequence length="161" mass="18742">MVYHNHNWTHRMRENLSGKTLMDLRYGRGGFTLIEVIIVIGILSIALLMIARIFPLGMRAKESAEQCSVAALLGQRLMEEIKRKGYDALKTAYSSESPHYGVGEGSFRMHRGFRWQVEWWDTKVPNLRKVRVRIFYGEPRLTDEGTYQPHLDLITYLAKRN</sequence>
<gene>
    <name evidence="2" type="ORF">DRJ00_08880</name>
</gene>
<keyword evidence="1" id="KW-1133">Transmembrane helix</keyword>
<dbReference type="Proteomes" id="UP000279422">
    <property type="component" value="Unassembled WGS sequence"/>
</dbReference>
<feature type="transmembrane region" description="Helical" evidence="1">
    <location>
        <begin position="31"/>
        <end position="51"/>
    </location>
</feature>
<organism evidence="2 3">
    <name type="scientific">Aerophobetes bacterium</name>
    <dbReference type="NCBI Taxonomy" id="2030807"/>
    <lineage>
        <taxon>Bacteria</taxon>
        <taxon>Candidatus Aerophobota</taxon>
    </lineage>
</organism>
<evidence type="ECO:0008006" key="4">
    <source>
        <dbReference type="Google" id="ProtNLM"/>
    </source>
</evidence>
<dbReference type="AlphaFoldDB" id="A0A497E382"/>
<dbReference type="InterPro" id="IPR045584">
    <property type="entry name" value="Pilin-like"/>
</dbReference>
<comment type="caution">
    <text evidence="2">The sequence shown here is derived from an EMBL/GenBank/DDBJ whole genome shotgun (WGS) entry which is preliminary data.</text>
</comment>
<accession>A0A497E382</accession>
<protein>
    <recommendedName>
        <fullName evidence="4">Prepilin-type N-terminal cleavage/methylation domain-containing protein</fullName>
    </recommendedName>
</protein>
<proteinExistence type="predicted"/>
<keyword evidence="1" id="KW-0472">Membrane</keyword>